<keyword evidence="2" id="KW-1185">Reference proteome</keyword>
<dbReference type="AlphaFoldDB" id="A0A484KWP8"/>
<evidence type="ECO:0000313" key="2">
    <source>
        <dbReference type="Proteomes" id="UP000595140"/>
    </source>
</evidence>
<proteinExistence type="predicted"/>
<gene>
    <name evidence="1" type="ORF">CCAM_LOCUS11606</name>
</gene>
<sequence length="81" mass="9007">MASLFICELNRRFMVSRANLKGENAPNPFITFEATSFPPEILRDMCNICSRGGAHVVRCIAMKCSYTSTTSILSFLRPQSG</sequence>
<dbReference type="Proteomes" id="UP000595140">
    <property type="component" value="Unassembled WGS sequence"/>
</dbReference>
<name>A0A484KWP8_9ASTE</name>
<organism evidence="1 2">
    <name type="scientific">Cuscuta campestris</name>
    <dbReference type="NCBI Taxonomy" id="132261"/>
    <lineage>
        <taxon>Eukaryota</taxon>
        <taxon>Viridiplantae</taxon>
        <taxon>Streptophyta</taxon>
        <taxon>Embryophyta</taxon>
        <taxon>Tracheophyta</taxon>
        <taxon>Spermatophyta</taxon>
        <taxon>Magnoliopsida</taxon>
        <taxon>eudicotyledons</taxon>
        <taxon>Gunneridae</taxon>
        <taxon>Pentapetalae</taxon>
        <taxon>asterids</taxon>
        <taxon>lamiids</taxon>
        <taxon>Solanales</taxon>
        <taxon>Convolvulaceae</taxon>
        <taxon>Cuscuteae</taxon>
        <taxon>Cuscuta</taxon>
        <taxon>Cuscuta subgen. Grammica</taxon>
        <taxon>Cuscuta sect. Cleistogrammica</taxon>
    </lineage>
</organism>
<reference evidence="1 2" key="1">
    <citation type="submission" date="2018-04" db="EMBL/GenBank/DDBJ databases">
        <authorList>
            <person name="Vogel A."/>
        </authorList>
    </citation>
    <scope>NUCLEOTIDE SEQUENCE [LARGE SCALE GENOMIC DNA]</scope>
</reference>
<accession>A0A484KWP8</accession>
<protein>
    <submittedName>
        <fullName evidence="1">Uncharacterized protein</fullName>
    </submittedName>
</protein>
<evidence type="ECO:0000313" key="1">
    <source>
        <dbReference type="EMBL" id="VFQ69830.1"/>
    </source>
</evidence>
<dbReference type="EMBL" id="OOIL02000846">
    <property type="protein sequence ID" value="VFQ69830.1"/>
    <property type="molecule type" value="Genomic_DNA"/>
</dbReference>